<gene>
    <name evidence="7" type="ORF">FA10DRAFT_238280</name>
</gene>
<feature type="region of interest" description="Disordered" evidence="5">
    <location>
        <begin position="368"/>
        <end position="431"/>
    </location>
</feature>
<feature type="compositionally biased region" description="Low complexity" evidence="5">
    <location>
        <begin position="98"/>
        <end position="109"/>
    </location>
</feature>
<accession>A0A316YY03</accession>
<dbReference type="SMART" id="SM00382">
    <property type="entry name" value="AAA"/>
    <property type="match status" value="2"/>
</dbReference>
<evidence type="ECO:0000256" key="3">
    <source>
        <dbReference type="ARBA" id="ARBA00022741"/>
    </source>
</evidence>
<evidence type="ECO:0000256" key="4">
    <source>
        <dbReference type="ARBA" id="ARBA00022840"/>
    </source>
</evidence>
<dbReference type="InterPro" id="IPR003960">
    <property type="entry name" value="ATPase_AAA_CS"/>
</dbReference>
<dbReference type="GO" id="GO:1990275">
    <property type="term" value="F:preribosome binding"/>
    <property type="evidence" value="ECO:0007669"/>
    <property type="project" value="TreeGrafter"/>
</dbReference>
<dbReference type="InterPro" id="IPR003593">
    <property type="entry name" value="AAA+_ATPase"/>
</dbReference>
<dbReference type="CDD" id="cd19518">
    <property type="entry name" value="RecA-like_NVL_r1-like"/>
    <property type="match status" value="1"/>
</dbReference>
<dbReference type="GO" id="GO:0016887">
    <property type="term" value="F:ATP hydrolysis activity"/>
    <property type="evidence" value="ECO:0007669"/>
    <property type="project" value="InterPro"/>
</dbReference>
<dbReference type="PROSITE" id="PS00674">
    <property type="entry name" value="AAA"/>
    <property type="match status" value="1"/>
</dbReference>
<dbReference type="FunFam" id="3.40.50.300:FF:000018">
    <property type="entry name" value="Cell division control 48"/>
    <property type="match status" value="1"/>
</dbReference>
<evidence type="ECO:0000256" key="5">
    <source>
        <dbReference type="SAM" id="MobiDB-lite"/>
    </source>
</evidence>
<dbReference type="Gene3D" id="1.10.8.60">
    <property type="match status" value="2"/>
</dbReference>
<feature type="domain" description="AAA+ ATPase" evidence="6">
    <location>
        <begin position="166"/>
        <end position="306"/>
    </location>
</feature>
<dbReference type="GO" id="GO:0005634">
    <property type="term" value="C:nucleus"/>
    <property type="evidence" value="ECO:0007669"/>
    <property type="project" value="TreeGrafter"/>
</dbReference>
<name>A0A316YY03_9BASI</name>
<protein>
    <submittedName>
        <fullName evidence="7">AAA-domain-containing protein</fullName>
    </submittedName>
</protein>
<proteinExistence type="inferred from homology"/>
<dbReference type="InParanoid" id="A0A316YY03"/>
<feature type="compositionally biased region" description="Low complexity" evidence="5">
    <location>
        <begin position="774"/>
        <end position="792"/>
    </location>
</feature>
<dbReference type="GeneID" id="37041051"/>
<evidence type="ECO:0000256" key="1">
    <source>
        <dbReference type="ARBA" id="ARBA00006914"/>
    </source>
</evidence>
<dbReference type="RefSeq" id="XP_025381525.1">
    <property type="nucleotide sequence ID" value="XM_025519135.1"/>
</dbReference>
<dbReference type="Pfam" id="PF17862">
    <property type="entry name" value="AAA_lid_3"/>
    <property type="match status" value="2"/>
</dbReference>
<dbReference type="Pfam" id="PF00004">
    <property type="entry name" value="AAA"/>
    <property type="match status" value="2"/>
</dbReference>
<dbReference type="Proteomes" id="UP000245768">
    <property type="component" value="Unassembled WGS sequence"/>
</dbReference>
<feature type="region of interest" description="Disordered" evidence="5">
    <location>
        <begin position="1"/>
        <end position="128"/>
    </location>
</feature>
<dbReference type="GO" id="GO:0042254">
    <property type="term" value="P:ribosome biogenesis"/>
    <property type="evidence" value="ECO:0007669"/>
    <property type="project" value="TreeGrafter"/>
</dbReference>
<keyword evidence="8" id="KW-1185">Reference proteome</keyword>
<sequence length="792" mass="84029">MNKAITGAWAQAGSKKSTKISLNAPSPQATPSPAPAAAAAAQGDVYLPPKSAAAAAAQREAEAAQDAAAEGGSDSALATPGEPDTENGRALAKRKARLTASSSNGASSSSKRRKAASSSKPESNAQIPTARLKDLGGVSNALDKILELIAVPLCHPEVYTHTGIKPPRGVLLHGPPGCGKTMLASALAGDLNVPLLSVSAPSIVSGTSGESEQTLRQLFEEATRTAPCILFLDEIDAITPKRETAQREMERRIVAQLLTCLDDLTWDKTDGRPVMVIGATNRPDSLDPALRRAGRFDHEIALGVPDEAGREEILRILCSNLRLSGDFDLRALAKATPGYVGADLVALTAAAGIRAVKRIFTELAIETQVQQQQPQADIEMQEGGAEEQGEDEQQQQLVEEGKPGPTDEEAVNEQHEQPRTHAMPSSSLFDALPPSLKSSSIAIFLQSNQGPLASEQLDRLRITPKDFELALPSIQPSSKREGFATVPEVTWNDVGALQATREELEMTIVEPIKRPELFASVGVTSSGGVLLWGPPGCGKTLLAKAVANESGANFISVKGPELLNKYVGESERAVRQVFARARTSSPCVIFFDELDALVPRRDDALSESSSRVVNTLLTELDGLESRAQTYVIGATNRPDMIDPAMCRPGRLDKLLYVDLPTAGERQEILSTLTKKTPLGGDVDLSAVSFDTRLDGFSGADLAALTREASVLALRQTLRDPSLLRASDKVVVLQQHFLLAMSKVSPSVGPAQRQKYERLRHRLSGLPMGKDHLTSAAPAAPAGGDGSGPQPAQ</sequence>
<feature type="region of interest" description="Disordered" evidence="5">
    <location>
        <begin position="764"/>
        <end position="792"/>
    </location>
</feature>
<organism evidence="7 8">
    <name type="scientific">Acaromyces ingoldii</name>
    <dbReference type="NCBI Taxonomy" id="215250"/>
    <lineage>
        <taxon>Eukaryota</taxon>
        <taxon>Fungi</taxon>
        <taxon>Dikarya</taxon>
        <taxon>Basidiomycota</taxon>
        <taxon>Ustilaginomycotina</taxon>
        <taxon>Exobasidiomycetes</taxon>
        <taxon>Exobasidiales</taxon>
        <taxon>Cryptobasidiaceae</taxon>
        <taxon>Acaromyces</taxon>
    </lineage>
</organism>
<dbReference type="InterPro" id="IPR050168">
    <property type="entry name" value="AAA_ATPase_domain"/>
</dbReference>
<dbReference type="STRING" id="215250.A0A316YY03"/>
<dbReference type="AlphaFoldDB" id="A0A316YY03"/>
<feature type="domain" description="AAA+ ATPase" evidence="6">
    <location>
        <begin position="525"/>
        <end position="661"/>
    </location>
</feature>
<evidence type="ECO:0000256" key="2">
    <source>
        <dbReference type="ARBA" id="ARBA00022737"/>
    </source>
</evidence>
<dbReference type="EMBL" id="KZ819634">
    <property type="protein sequence ID" value="PWN94327.1"/>
    <property type="molecule type" value="Genomic_DNA"/>
</dbReference>
<dbReference type="OrthoDB" id="27435at2759"/>
<dbReference type="InterPro" id="IPR027417">
    <property type="entry name" value="P-loop_NTPase"/>
</dbReference>
<evidence type="ECO:0000313" key="7">
    <source>
        <dbReference type="EMBL" id="PWN94327.1"/>
    </source>
</evidence>
<keyword evidence="2" id="KW-0677">Repeat</keyword>
<feature type="compositionally biased region" description="Acidic residues" evidence="5">
    <location>
        <begin position="384"/>
        <end position="393"/>
    </location>
</feature>
<dbReference type="PANTHER" id="PTHR23077:SF171">
    <property type="entry name" value="NUCLEAR VALOSIN-CONTAINING PROTEIN-LIKE"/>
    <property type="match status" value="1"/>
</dbReference>
<keyword evidence="4" id="KW-0067">ATP-binding</keyword>
<reference evidence="7 8" key="1">
    <citation type="journal article" date="2018" name="Mol. Biol. Evol.">
        <title>Broad Genomic Sampling Reveals a Smut Pathogenic Ancestry of the Fungal Clade Ustilaginomycotina.</title>
        <authorList>
            <person name="Kijpornyongpan T."/>
            <person name="Mondo S.J."/>
            <person name="Barry K."/>
            <person name="Sandor L."/>
            <person name="Lee J."/>
            <person name="Lipzen A."/>
            <person name="Pangilinan J."/>
            <person name="LaButti K."/>
            <person name="Hainaut M."/>
            <person name="Henrissat B."/>
            <person name="Grigoriev I.V."/>
            <person name="Spatafora J.W."/>
            <person name="Aime M.C."/>
        </authorList>
    </citation>
    <scope>NUCLEOTIDE SEQUENCE [LARGE SCALE GENOMIC DNA]</scope>
    <source>
        <strain evidence="7 8">MCA 4198</strain>
    </source>
</reference>
<dbReference type="FunFam" id="3.40.50.300:FF:000365">
    <property type="entry name" value="Ribosome biogenesis ATPase RIX7"/>
    <property type="match status" value="1"/>
</dbReference>
<dbReference type="SUPFAM" id="SSF52540">
    <property type="entry name" value="P-loop containing nucleoside triphosphate hydrolases"/>
    <property type="match status" value="2"/>
</dbReference>
<dbReference type="PANTHER" id="PTHR23077">
    <property type="entry name" value="AAA-FAMILY ATPASE"/>
    <property type="match status" value="1"/>
</dbReference>
<evidence type="ECO:0000313" key="8">
    <source>
        <dbReference type="Proteomes" id="UP000245768"/>
    </source>
</evidence>
<dbReference type="FunCoup" id="A0A316YY03">
    <property type="interactions" value="675"/>
</dbReference>
<dbReference type="Gene3D" id="3.40.50.300">
    <property type="entry name" value="P-loop containing nucleotide triphosphate hydrolases"/>
    <property type="match status" value="2"/>
</dbReference>
<dbReference type="CDD" id="cd19530">
    <property type="entry name" value="RecA-like_NVL_r2-like"/>
    <property type="match status" value="1"/>
</dbReference>
<dbReference type="InterPro" id="IPR003959">
    <property type="entry name" value="ATPase_AAA_core"/>
</dbReference>
<dbReference type="GO" id="GO:0003723">
    <property type="term" value="F:RNA binding"/>
    <property type="evidence" value="ECO:0007669"/>
    <property type="project" value="TreeGrafter"/>
</dbReference>
<feature type="compositionally biased region" description="Low complexity" evidence="5">
    <location>
        <begin position="51"/>
        <end position="78"/>
    </location>
</feature>
<dbReference type="InterPro" id="IPR041569">
    <property type="entry name" value="AAA_lid_3"/>
</dbReference>
<keyword evidence="3" id="KW-0547">Nucleotide-binding</keyword>
<evidence type="ECO:0000259" key="6">
    <source>
        <dbReference type="SMART" id="SM00382"/>
    </source>
</evidence>
<dbReference type="GO" id="GO:0005524">
    <property type="term" value="F:ATP binding"/>
    <property type="evidence" value="ECO:0007669"/>
    <property type="project" value="UniProtKB-KW"/>
</dbReference>
<comment type="similarity">
    <text evidence="1">Belongs to the AAA ATPase family.</text>
</comment>